<accession>A0A084R193</accession>
<feature type="compositionally biased region" description="Basic and acidic residues" evidence="5">
    <location>
        <begin position="698"/>
        <end position="711"/>
    </location>
</feature>
<dbReference type="SUPFAM" id="SSF48371">
    <property type="entry name" value="ARM repeat"/>
    <property type="match status" value="1"/>
</dbReference>
<dbReference type="HOGENOM" id="CLU_016392_0_0_1"/>
<reference evidence="7 8" key="1">
    <citation type="journal article" date="2014" name="BMC Genomics">
        <title>Comparative genome sequencing reveals chemotype-specific gene clusters in the toxigenic black mold Stachybotrys.</title>
        <authorList>
            <person name="Semeiks J."/>
            <person name="Borek D."/>
            <person name="Otwinowski Z."/>
            <person name="Grishin N.V."/>
        </authorList>
    </citation>
    <scope>NUCLEOTIDE SEQUENCE [LARGE SCALE GENOMIC DNA]</scope>
    <source>
        <strain evidence="7 8">IBT 40285</strain>
    </source>
</reference>
<gene>
    <name evidence="7" type="ORF">S40285_02042</name>
</gene>
<feature type="region of interest" description="Disordered" evidence="5">
    <location>
        <begin position="627"/>
        <end position="647"/>
    </location>
</feature>
<feature type="compositionally biased region" description="Acidic residues" evidence="5">
    <location>
        <begin position="753"/>
        <end position="766"/>
    </location>
</feature>
<comment type="similarity">
    <text evidence="2">Belongs to the RIX1/PELP1 family.</text>
</comment>
<comment type="subcellular location">
    <subcellularLocation>
        <location evidence="1">Nucleus</location>
    </subcellularLocation>
</comment>
<keyword evidence="8" id="KW-1185">Reference proteome</keyword>
<keyword evidence="4" id="KW-0539">Nucleus</keyword>
<dbReference type="AlphaFoldDB" id="A0A084R193"/>
<organism evidence="7 8">
    <name type="scientific">Stachybotrys chlorohalonatus (strain IBT 40285)</name>
    <dbReference type="NCBI Taxonomy" id="1283841"/>
    <lineage>
        <taxon>Eukaryota</taxon>
        <taxon>Fungi</taxon>
        <taxon>Dikarya</taxon>
        <taxon>Ascomycota</taxon>
        <taxon>Pezizomycotina</taxon>
        <taxon>Sordariomycetes</taxon>
        <taxon>Hypocreomycetidae</taxon>
        <taxon>Hypocreales</taxon>
        <taxon>Stachybotryaceae</taxon>
        <taxon>Stachybotrys</taxon>
    </lineage>
</organism>
<evidence type="ECO:0000256" key="2">
    <source>
        <dbReference type="ARBA" id="ARBA00010511"/>
    </source>
</evidence>
<evidence type="ECO:0000256" key="3">
    <source>
        <dbReference type="ARBA" id="ARBA00021502"/>
    </source>
</evidence>
<evidence type="ECO:0000256" key="5">
    <source>
        <dbReference type="SAM" id="MobiDB-lite"/>
    </source>
</evidence>
<dbReference type="GO" id="GO:0006364">
    <property type="term" value="P:rRNA processing"/>
    <property type="evidence" value="ECO:0007669"/>
    <property type="project" value="TreeGrafter"/>
</dbReference>
<dbReference type="GO" id="GO:0005634">
    <property type="term" value="C:nucleus"/>
    <property type="evidence" value="ECO:0007669"/>
    <property type="project" value="UniProtKB-SubCell"/>
</dbReference>
<dbReference type="InParanoid" id="A0A084R193"/>
<dbReference type="OrthoDB" id="20900at2759"/>
<feature type="region of interest" description="Disordered" evidence="5">
    <location>
        <begin position="669"/>
        <end position="766"/>
    </location>
</feature>
<evidence type="ECO:0000259" key="6">
    <source>
        <dbReference type="Pfam" id="PF08167"/>
    </source>
</evidence>
<dbReference type="InterPro" id="IPR012583">
    <property type="entry name" value="RIX1_N"/>
</dbReference>
<evidence type="ECO:0000256" key="4">
    <source>
        <dbReference type="ARBA" id="ARBA00023242"/>
    </source>
</evidence>
<dbReference type="Pfam" id="PF08167">
    <property type="entry name" value="RIX1"/>
    <property type="match status" value="1"/>
</dbReference>
<dbReference type="PANTHER" id="PTHR34105">
    <property type="entry name" value="PROLINE-, GLUTAMIC ACID- AND LEUCINE-RICH PROTEIN 1"/>
    <property type="match status" value="1"/>
</dbReference>
<protein>
    <recommendedName>
        <fullName evidence="3">Pre-rRNA-processing protein RIX1</fullName>
    </recommendedName>
</protein>
<evidence type="ECO:0000256" key="1">
    <source>
        <dbReference type="ARBA" id="ARBA00004123"/>
    </source>
</evidence>
<proteinExistence type="inferred from homology"/>
<dbReference type="InterPro" id="IPR016024">
    <property type="entry name" value="ARM-type_fold"/>
</dbReference>
<evidence type="ECO:0000313" key="7">
    <source>
        <dbReference type="EMBL" id="KFA69978.1"/>
    </source>
</evidence>
<dbReference type="EMBL" id="KL659312">
    <property type="protein sequence ID" value="KFA69978.1"/>
    <property type="molecule type" value="Genomic_DNA"/>
</dbReference>
<dbReference type="Proteomes" id="UP000028524">
    <property type="component" value="Unassembled WGS sequence"/>
</dbReference>
<sequence>MSTPIPPDLRVLCRKLTSIPPAQLPRALPSLIRHVIRCKDCLATPHDQKPKTNASESTVLVHTLKTTITNTLLNGRSREGRFAAIGLIKAIIDVGGWEALRGSESWVQGLLSIVQKGDPISSKELAVVTLTRIYTLLNPYQTLVREIATPTLPAFITACIQLLKAPAIDQAQVQSLQFIETICDAISTLIPLYPTTLRPSSAQLKSVVWKYLLPSEADDVFVPRSLQQAARRLVITIHFVAAKSGGSDEWTKLVSNVASELQCTLDQVFRAVDESWEPAEGQSRPRVDFGGEPHRSGGIAPDGFPAWSGLHAGAERTIGLFSYLADSLRYPTKSAVAIPITTLMDVVSRVCLVARISPKTQTWDQSLQTNAAIGRDEKDELWSLIPDIHIAAMQLLLVLTQRLGENTLSSIPETLDHLTRVFKSGISVASVRATGYVVFKELLSVAGPTLSKPSVDMLDPIIGACCRDLQQHAGYLKSTDKPNTANGDTKKNGIIANADLFLHPQAANTESATILDPDHQDAANALLPVLLSFLPQQHLRPTLRGLLEKTAILTSNRDAMLSSVLHPYKDQRGRVYPSILPHLTQQYPHDQGLEILRTNIRTIGLQDRASPSQLDHEHELDNDEYVEEPQDNTNREEEHLAAPQPIDSTVTFSSLSKMELDIPLKNGNPFGIGDAQKSPEVQSFQEHKTVQVTHSKRKHEDPSESSSKRQELSPPPPQSALSKEPPTSSVNDAKDAKDAEDESDDDSVHLNMELEEDEDEDEDDDE</sequence>
<feature type="compositionally biased region" description="Polar residues" evidence="5">
    <location>
        <begin position="719"/>
        <end position="731"/>
    </location>
</feature>
<dbReference type="PANTHER" id="PTHR34105:SF1">
    <property type="entry name" value="PROLINE-, GLUTAMIC ACID- AND LEUCINE-RICH PROTEIN 1"/>
    <property type="match status" value="1"/>
</dbReference>
<name>A0A084R193_STAC4</name>
<dbReference type="STRING" id="1283841.A0A084R193"/>
<feature type="domain" description="Pre-rRNA-processing protein RIX1 N-terminal" evidence="6">
    <location>
        <begin position="8"/>
        <end position="218"/>
    </location>
</feature>
<dbReference type="OMA" id="GGWEILR"/>
<evidence type="ECO:0000313" key="8">
    <source>
        <dbReference type="Proteomes" id="UP000028524"/>
    </source>
</evidence>